<proteinExistence type="predicted"/>
<reference evidence="2 3" key="1">
    <citation type="submission" date="2018-06" db="EMBL/GenBank/DDBJ databases">
        <title>Spirosoma sp. HMF3257 Genome sequencing and assembly.</title>
        <authorList>
            <person name="Kang H."/>
            <person name="Cha I."/>
            <person name="Kim H."/>
            <person name="Kang J."/>
            <person name="Joh K."/>
        </authorList>
    </citation>
    <scope>NUCLEOTIDE SEQUENCE [LARGE SCALE GENOMIC DNA]</scope>
    <source>
        <strain evidence="2 3">HMF3257</strain>
    </source>
</reference>
<protein>
    <submittedName>
        <fullName evidence="2">Uncharacterized protein</fullName>
    </submittedName>
</protein>
<gene>
    <name evidence="2" type="ORF">HMF3257_20875</name>
</gene>
<accession>A0A327NLC5</accession>
<feature type="transmembrane region" description="Helical" evidence="1">
    <location>
        <begin position="21"/>
        <end position="41"/>
    </location>
</feature>
<evidence type="ECO:0000313" key="3">
    <source>
        <dbReference type="Proteomes" id="UP000249016"/>
    </source>
</evidence>
<dbReference type="EMBL" id="QLII01000001">
    <property type="protein sequence ID" value="RAI76017.1"/>
    <property type="molecule type" value="Genomic_DNA"/>
</dbReference>
<comment type="caution">
    <text evidence="2">The sequence shown here is derived from an EMBL/GenBank/DDBJ whole genome shotgun (WGS) entry which is preliminary data.</text>
</comment>
<dbReference type="Proteomes" id="UP000249016">
    <property type="component" value="Unassembled WGS sequence"/>
</dbReference>
<name>A0A327NLC5_9BACT</name>
<evidence type="ECO:0000256" key="1">
    <source>
        <dbReference type="SAM" id="Phobius"/>
    </source>
</evidence>
<evidence type="ECO:0000313" key="2">
    <source>
        <dbReference type="EMBL" id="RAI76017.1"/>
    </source>
</evidence>
<organism evidence="2 3">
    <name type="scientific">Spirosoma telluris</name>
    <dbReference type="NCBI Taxonomy" id="2183553"/>
    <lineage>
        <taxon>Bacteria</taxon>
        <taxon>Pseudomonadati</taxon>
        <taxon>Bacteroidota</taxon>
        <taxon>Cytophagia</taxon>
        <taxon>Cytophagales</taxon>
        <taxon>Cytophagaceae</taxon>
        <taxon>Spirosoma</taxon>
    </lineage>
</organism>
<dbReference type="AlphaFoldDB" id="A0A327NLC5"/>
<keyword evidence="3" id="KW-1185">Reference proteome</keyword>
<keyword evidence="1" id="KW-0472">Membrane</keyword>
<sequence>MKSMKQELTILQRLLAPTPKPVRNLAAVCALVVLNILWTKWLMYFHDEQPSELMKLTFIAGYILAGVTLGLCFSVDEDALKKKAAIDSISQRLNSRKQR</sequence>
<keyword evidence="1" id="KW-1133">Transmembrane helix</keyword>
<feature type="transmembrane region" description="Helical" evidence="1">
    <location>
        <begin position="53"/>
        <end position="73"/>
    </location>
</feature>
<keyword evidence="1" id="KW-0812">Transmembrane</keyword>